<accession>A0AA43GP58</accession>
<dbReference type="RefSeq" id="WP_280653227.1">
    <property type="nucleotide sequence ID" value="NZ_JANQDH010000013.1"/>
</dbReference>
<organism evidence="1 2">
    <name type="scientific">Chrysosporum bergii ANA360D</name>
    <dbReference type="NCBI Taxonomy" id="617107"/>
    <lineage>
        <taxon>Bacteria</taxon>
        <taxon>Bacillati</taxon>
        <taxon>Cyanobacteriota</taxon>
        <taxon>Cyanophyceae</taxon>
        <taxon>Nostocales</taxon>
        <taxon>Nodulariaceae</taxon>
        <taxon>Chrysosporum</taxon>
    </lineage>
</organism>
<reference evidence="1 2" key="1">
    <citation type="journal article" date="2023" name="J. Phycol.">
        <title>Chrysosporum ovalisporum is synonymous with the true-branching cyanobacterium Umezakia natans (Nostocales/Aphanizomenonaceae).</title>
        <authorList>
            <person name="McGregor G.B."/>
            <person name="Sendall B.C."/>
            <person name="Niiyama Y."/>
            <person name="Tuji A."/>
            <person name="Willis A."/>
        </authorList>
    </citation>
    <scope>NUCLEOTIDE SEQUENCE [LARGE SCALE GENOMIC DNA]</scope>
    <source>
        <strain evidence="1 2">ANA360D</strain>
    </source>
</reference>
<evidence type="ECO:0000313" key="2">
    <source>
        <dbReference type="Proteomes" id="UP001159387"/>
    </source>
</evidence>
<evidence type="ECO:0000313" key="1">
    <source>
        <dbReference type="EMBL" id="MDH6059212.1"/>
    </source>
</evidence>
<dbReference type="Proteomes" id="UP001159387">
    <property type="component" value="Unassembled WGS sequence"/>
</dbReference>
<gene>
    <name evidence="1" type="ORF">NWP17_01930</name>
</gene>
<keyword evidence="2" id="KW-1185">Reference proteome</keyword>
<sequence>MIQDISFSECNPQLESDQVNINKTASPEVRQPEVEVSSHKLEIVHATNGRVRIRAAGGFHSQLETISQKLQHYKGVTKVCLHQQTSSLVITFDQTLLSMAQMLDILQQLNVEPIPVSKVDILPGWKSVDFWQEQSISLIPLITGLAVTGGLGITGLAAIPVYMITATATRRVISDLEPKSGGSHVQPSRQTAEFTSHSCSVHSTVAYGIVHVIPGRIRFHVPRLAQDRGYGRRLERLLKADPHVVRVRVNDHAASITITHLPDEVRVSHWVSLMELAGETNPSTRSNGTTPENSPSIWADMKYPGLCVSLDYMAKLSL</sequence>
<dbReference type="EMBL" id="JANQDH010000013">
    <property type="protein sequence ID" value="MDH6059212.1"/>
    <property type="molecule type" value="Genomic_DNA"/>
</dbReference>
<name>A0AA43GP58_9CYAN</name>
<evidence type="ECO:0008006" key="3">
    <source>
        <dbReference type="Google" id="ProtNLM"/>
    </source>
</evidence>
<dbReference type="AlphaFoldDB" id="A0AA43GP58"/>
<protein>
    <recommendedName>
        <fullName evidence="3">HMA domain-containing protein</fullName>
    </recommendedName>
</protein>
<proteinExistence type="predicted"/>
<comment type="caution">
    <text evidence="1">The sequence shown here is derived from an EMBL/GenBank/DDBJ whole genome shotgun (WGS) entry which is preliminary data.</text>
</comment>